<gene>
    <name evidence="1" type="ORF">DRW42_20255</name>
</gene>
<protein>
    <recommendedName>
        <fullName evidence="3">Lipoprotein</fullName>
    </recommendedName>
</protein>
<accession>A0A366KQ87</accession>
<reference evidence="1 2" key="1">
    <citation type="submission" date="2018-07" db="EMBL/GenBank/DDBJ databases">
        <title>A draft genome of a endophytic bacteria, a new species of Pedobacter.</title>
        <authorList>
            <person name="Zhang Z.D."/>
            <person name="Chen Z.J."/>
        </authorList>
    </citation>
    <scope>NUCLEOTIDE SEQUENCE [LARGE SCALE GENOMIC DNA]</scope>
    <source>
        <strain evidence="1 2">RS10</strain>
    </source>
</reference>
<dbReference type="EMBL" id="QNQU01000019">
    <property type="protein sequence ID" value="RBQ03827.1"/>
    <property type="molecule type" value="Genomic_DNA"/>
</dbReference>
<name>A0A366KQ87_9SPHI</name>
<dbReference type="PROSITE" id="PS51257">
    <property type="entry name" value="PROKAR_LIPOPROTEIN"/>
    <property type="match status" value="1"/>
</dbReference>
<evidence type="ECO:0000313" key="2">
    <source>
        <dbReference type="Proteomes" id="UP000252081"/>
    </source>
</evidence>
<sequence length="180" mass="20350">MKRNSIILLLICVITFTISCKKNSFNEETQVESLSRRGFKLQSKGKFFNEYKKGDSVTLLKRGTENTILSQSFHNYTEYFIDANSCIMSGLMAQASSDYVDDLGHASQMDDLAIKLNLPGIVNVTYKGDSAHQNAQTGYFSFVNTNIKFYWDDSPEAVFSQWSLKEAADASPEEAFKRVF</sequence>
<comment type="caution">
    <text evidence="1">The sequence shown here is derived from an EMBL/GenBank/DDBJ whole genome shotgun (WGS) entry which is preliminary data.</text>
</comment>
<dbReference type="AlphaFoldDB" id="A0A366KQ87"/>
<dbReference type="Proteomes" id="UP000252081">
    <property type="component" value="Unassembled WGS sequence"/>
</dbReference>
<organism evidence="1 2">
    <name type="scientific">Pedobacter miscanthi</name>
    <dbReference type="NCBI Taxonomy" id="2259170"/>
    <lineage>
        <taxon>Bacteria</taxon>
        <taxon>Pseudomonadati</taxon>
        <taxon>Bacteroidota</taxon>
        <taxon>Sphingobacteriia</taxon>
        <taxon>Sphingobacteriales</taxon>
        <taxon>Sphingobacteriaceae</taxon>
        <taxon>Pedobacter</taxon>
    </lineage>
</organism>
<dbReference type="RefSeq" id="WP_113950655.1">
    <property type="nucleotide sequence ID" value="NZ_QNQU01000019.1"/>
</dbReference>
<evidence type="ECO:0000313" key="1">
    <source>
        <dbReference type="EMBL" id="RBQ03827.1"/>
    </source>
</evidence>
<keyword evidence="2" id="KW-1185">Reference proteome</keyword>
<evidence type="ECO:0008006" key="3">
    <source>
        <dbReference type="Google" id="ProtNLM"/>
    </source>
</evidence>
<proteinExistence type="predicted"/>